<proteinExistence type="predicted"/>
<dbReference type="InterPro" id="IPR046896">
    <property type="entry name" value="Cup1-like_N"/>
</dbReference>
<reference evidence="3" key="1">
    <citation type="journal article" date="2020" name="Stud. Mycol.">
        <title>101 Dothideomycetes genomes: a test case for predicting lifestyles and emergence of pathogens.</title>
        <authorList>
            <person name="Haridas S."/>
            <person name="Albert R."/>
            <person name="Binder M."/>
            <person name="Bloem J."/>
            <person name="Labutti K."/>
            <person name="Salamov A."/>
            <person name="Andreopoulos B."/>
            <person name="Baker S."/>
            <person name="Barry K."/>
            <person name="Bills G."/>
            <person name="Bluhm B."/>
            <person name="Cannon C."/>
            <person name="Castanera R."/>
            <person name="Culley D."/>
            <person name="Daum C."/>
            <person name="Ezra D."/>
            <person name="Gonzalez J."/>
            <person name="Henrissat B."/>
            <person name="Kuo A."/>
            <person name="Liang C."/>
            <person name="Lipzen A."/>
            <person name="Lutzoni F."/>
            <person name="Magnuson J."/>
            <person name="Mondo S."/>
            <person name="Nolan M."/>
            <person name="Ohm R."/>
            <person name="Pangilinan J."/>
            <person name="Park H.-J."/>
            <person name="Ramirez L."/>
            <person name="Alfaro M."/>
            <person name="Sun H."/>
            <person name="Tritt A."/>
            <person name="Yoshinaga Y."/>
            <person name="Zwiers L.-H."/>
            <person name="Turgeon B."/>
            <person name="Goodwin S."/>
            <person name="Spatafora J."/>
            <person name="Crous P."/>
            <person name="Grigoriev I."/>
        </authorList>
    </citation>
    <scope>NUCLEOTIDE SEQUENCE</scope>
    <source>
        <strain evidence="3">CBS 122681</strain>
    </source>
</reference>
<feature type="domain" description="LYR motif-containing protein Cup1-like N-terminal" evidence="2">
    <location>
        <begin position="17"/>
        <end position="121"/>
    </location>
</feature>
<accession>A0A6A6SUU4</accession>
<protein>
    <recommendedName>
        <fullName evidence="2">LYR motif-containing protein Cup1-like N-terminal domain-containing protein</fullName>
    </recommendedName>
</protein>
<dbReference type="Proteomes" id="UP000799324">
    <property type="component" value="Unassembled WGS sequence"/>
</dbReference>
<gene>
    <name evidence="3" type="ORF">K491DRAFT_608128</name>
</gene>
<dbReference type="CDD" id="cd20273">
    <property type="entry name" value="Complex1_LYR_unchar"/>
    <property type="match status" value="1"/>
</dbReference>
<feature type="region of interest" description="Disordered" evidence="1">
    <location>
        <begin position="64"/>
        <end position="84"/>
    </location>
</feature>
<dbReference type="AlphaFoldDB" id="A0A6A6SUU4"/>
<name>A0A6A6SUU4_9PLEO</name>
<evidence type="ECO:0000313" key="3">
    <source>
        <dbReference type="EMBL" id="KAF2650827.1"/>
    </source>
</evidence>
<dbReference type="Pfam" id="PF20263">
    <property type="entry name" value="LYRM2-like"/>
    <property type="match status" value="1"/>
</dbReference>
<keyword evidence="4" id="KW-1185">Reference proteome</keyword>
<organism evidence="3 4">
    <name type="scientific">Lophiostoma macrostomum CBS 122681</name>
    <dbReference type="NCBI Taxonomy" id="1314788"/>
    <lineage>
        <taxon>Eukaryota</taxon>
        <taxon>Fungi</taxon>
        <taxon>Dikarya</taxon>
        <taxon>Ascomycota</taxon>
        <taxon>Pezizomycotina</taxon>
        <taxon>Dothideomycetes</taxon>
        <taxon>Pleosporomycetidae</taxon>
        <taxon>Pleosporales</taxon>
        <taxon>Lophiostomataceae</taxon>
        <taxon>Lophiostoma</taxon>
    </lineage>
</organism>
<dbReference type="EMBL" id="MU004443">
    <property type="protein sequence ID" value="KAF2650827.1"/>
    <property type="molecule type" value="Genomic_DNA"/>
</dbReference>
<evidence type="ECO:0000259" key="2">
    <source>
        <dbReference type="Pfam" id="PF20263"/>
    </source>
</evidence>
<dbReference type="OrthoDB" id="5521299at2759"/>
<sequence length="367" mass="42306">MPPPLQFSPSNLKSIHLLRALLREASYLPDANARTYFRHYIVARFKAYQPKRNATRVERPKDVGFSRRNNSTITERTRPKQRKAQKGLNYLRRVNLGERSCLEKVMFFAYGRVGKRRYALLEKLLGPDAPPEGESAPLQQLYYSNQRFLQFFDAPEKKTDAELTIDISTRYPRLHAVVKSQVVRGISMHRAIKGPKLTTSRLNAWERPMPIKRARNDVKRWYADTMSKLLPPLPDDEYNKLRGLASGEEKWTDSIPRRISAKSVDSPADDFELPHSVLQDGLALNKPSKADRPGGKQRPHNVTPRMMRRLYARILHLSCKLEWNEERSKWTATWGTLKDTTLKVYSAPVDEALFAGVDRSGRRIAQP</sequence>
<evidence type="ECO:0000256" key="1">
    <source>
        <dbReference type="SAM" id="MobiDB-lite"/>
    </source>
</evidence>
<evidence type="ECO:0000313" key="4">
    <source>
        <dbReference type="Proteomes" id="UP000799324"/>
    </source>
</evidence>